<proteinExistence type="predicted"/>
<organism evidence="2 3">
    <name type="scientific">Cylicostephanus goldi</name>
    <name type="common">Nematode worm</name>
    <dbReference type="NCBI Taxonomy" id="71465"/>
    <lineage>
        <taxon>Eukaryota</taxon>
        <taxon>Metazoa</taxon>
        <taxon>Ecdysozoa</taxon>
        <taxon>Nematoda</taxon>
        <taxon>Chromadorea</taxon>
        <taxon>Rhabditida</taxon>
        <taxon>Rhabditina</taxon>
        <taxon>Rhabditomorpha</taxon>
        <taxon>Strongyloidea</taxon>
        <taxon>Strongylidae</taxon>
        <taxon>Cylicostephanus</taxon>
    </lineage>
</organism>
<evidence type="ECO:0000256" key="1">
    <source>
        <dbReference type="SAM" id="MobiDB-lite"/>
    </source>
</evidence>
<dbReference type="AlphaFoldDB" id="A0A3P6QDA2"/>
<dbReference type="Proteomes" id="UP000271889">
    <property type="component" value="Unassembled WGS sequence"/>
</dbReference>
<feature type="non-terminal residue" evidence="2">
    <location>
        <position position="260"/>
    </location>
</feature>
<name>A0A3P6QDA2_CYLGO</name>
<feature type="compositionally biased region" description="Basic and acidic residues" evidence="1">
    <location>
        <begin position="104"/>
        <end position="123"/>
    </location>
</feature>
<feature type="region of interest" description="Disordered" evidence="1">
    <location>
        <begin position="175"/>
        <end position="260"/>
    </location>
</feature>
<gene>
    <name evidence="2" type="ORF">CGOC_LOCUS800</name>
</gene>
<protein>
    <submittedName>
        <fullName evidence="2">Uncharacterized protein</fullName>
    </submittedName>
</protein>
<feature type="region of interest" description="Disordered" evidence="1">
    <location>
        <begin position="103"/>
        <end position="123"/>
    </location>
</feature>
<keyword evidence="3" id="KW-1185">Reference proteome</keyword>
<evidence type="ECO:0000313" key="3">
    <source>
        <dbReference type="Proteomes" id="UP000271889"/>
    </source>
</evidence>
<accession>A0A3P6QDA2</accession>
<reference evidence="2 3" key="1">
    <citation type="submission" date="2018-11" db="EMBL/GenBank/DDBJ databases">
        <authorList>
            <consortium name="Pathogen Informatics"/>
        </authorList>
    </citation>
    <scope>NUCLEOTIDE SEQUENCE [LARGE SCALE GENOMIC DNA]</scope>
</reference>
<feature type="compositionally biased region" description="Low complexity" evidence="1">
    <location>
        <begin position="205"/>
        <end position="225"/>
    </location>
</feature>
<sequence length="260" mass="29614">MREVEERPELPVDSTQESETQLVREALMDELHVDTLPTYYVSYSEPLMLQQQNMAQDIVLTQEDLLTAKESRTHREIIRETRRIETITVERIIEDAEAANVRTATEESKTATESRSGTVRESHTIETHVREEVMNEEPHPVSGNLITARELKQREIIQPVSEDVDVDMSTARARSPFEEMSTAKASRVTEEMSTARTRSPFEMYTARSRSPSTARTSSLSTARIRSPFEDMSTARATRLTEEMSTARARSPYEDLSTARA</sequence>
<evidence type="ECO:0000313" key="2">
    <source>
        <dbReference type="EMBL" id="VDK46559.1"/>
    </source>
</evidence>
<dbReference type="EMBL" id="UYRV01001242">
    <property type="protein sequence ID" value="VDK46559.1"/>
    <property type="molecule type" value="Genomic_DNA"/>
</dbReference>